<dbReference type="RefSeq" id="XP_040718557.1">
    <property type="nucleotide sequence ID" value="XM_040855375.1"/>
</dbReference>
<dbReference type="InterPro" id="IPR001128">
    <property type="entry name" value="Cyt_P450"/>
</dbReference>
<dbReference type="InterPro" id="IPR017972">
    <property type="entry name" value="Cyt_P450_CS"/>
</dbReference>
<dbReference type="InterPro" id="IPR002401">
    <property type="entry name" value="Cyt_P450_E_grp-I"/>
</dbReference>
<dbReference type="InterPro" id="IPR036396">
    <property type="entry name" value="Cyt_P450_sf"/>
</dbReference>
<evidence type="ECO:0000256" key="1">
    <source>
        <dbReference type="ARBA" id="ARBA00001971"/>
    </source>
</evidence>
<dbReference type="Pfam" id="PF00067">
    <property type="entry name" value="p450"/>
    <property type="match status" value="1"/>
</dbReference>
<evidence type="ECO:0000256" key="2">
    <source>
        <dbReference type="ARBA" id="ARBA00022617"/>
    </source>
</evidence>
<keyword evidence="3 5" id="KW-0479">Metal-binding</keyword>
<evidence type="ECO:0000256" key="3">
    <source>
        <dbReference type="ARBA" id="ARBA00022723"/>
    </source>
</evidence>
<name>A0A1Y2E9L6_9PEZI</name>
<dbReference type="PANTHER" id="PTHR24305:SF172">
    <property type="entry name" value="P450, PUTATIVE (EUROFUNG)-RELATED"/>
    <property type="match status" value="1"/>
</dbReference>
<dbReference type="Gene3D" id="1.10.630.10">
    <property type="entry name" value="Cytochrome P450"/>
    <property type="match status" value="1"/>
</dbReference>
<dbReference type="GO" id="GO:0005506">
    <property type="term" value="F:iron ion binding"/>
    <property type="evidence" value="ECO:0007669"/>
    <property type="project" value="InterPro"/>
</dbReference>
<comment type="caution">
    <text evidence="7">The sequence shown here is derived from an EMBL/GenBank/DDBJ whole genome shotgun (WGS) entry which is preliminary data.</text>
</comment>
<dbReference type="Proteomes" id="UP000193689">
    <property type="component" value="Unassembled WGS sequence"/>
</dbReference>
<sequence length="486" mass="55103">MVAYGWERGRTSSHIHTKRLHDALQKHPVIRIGPNWLSFGRSQAAKDIYGYASKCVKGGAYDLLAAGGRNLNNISDKPFHSGRRRMVAAFYAPKNQEEWEFKVADSVRTLMEQMDRRCTEPHDLQVVRQEELAFDGVYWIFLYAAEAVTKITMSKDLGFLRNGNDSIRFKDDEGKNYCVPMIQDNHAVGRAAAPLLFDVENFALWQKLANLFSKKFAENWQKGVNFHLAIEALTKERMERSANGEILNDLCQPMIEDRKGDGADITMKDRVAEIEQALGAGTDGPAVSISMALYYLVRYPHTFAKLRAELDEVLSLDDIVTPWSKIKNLPYLRACIDEGMRLAPPVATDLMRRTPPEVTTIIDGNLIPPNTNVSISAYTAHRDPTVFEDPEAYNPDRWLAKGSERLKEMLAVYIPFSAGTRGCIGKNVTIVIQAVCLATLVYRYEFSLPHQGWEMEYEEWFNLWPLSLPLKVWRRGPASFTKAQSS</sequence>
<accession>A0A1Y2E9L6</accession>
<reference evidence="7 8" key="1">
    <citation type="submission" date="2016-07" db="EMBL/GenBank/DDBJ databases">
        <title>Pervasive Adenine N6-methylation of Active Genes in Fungi.</title>
        <authorList>
            <consortium name="DOE Joint Genome Institute"/>
            <person name="Mondo S.J."/>
            <person name="Dannebaum R.O."/>
            <person name="Kuo R.C."/>
            <person name="Labutti K."/>
            <person name="Haridas S."/>
            <person name="Kuo A."/>
            <person name="Salamov A."/>
            <person name="Ahrendt S.R."/>
            <person name="Lipzen A."/>
            <person name="Sullivan W."/>
            <person name="Andreopoulos W.B."/>
            <person name="Clum A."/>
            <person name="Lindquist E."/>
            <person name="Daum C."/>
            <person name="Ramamoorthy G.K."/>
            <person name="Gryganskyi A."/>
            <person name="Culley D."/>
            <person name="Magnuson J.K."/>
            <person name="James T.Y."/>
            <person name="O'Malley M.A."/>
            <person name="Stajich J.E."/>
            <person name="Spatafora J.W."/>
            <person name="Visel A."/>
            <person name="Grigoriev I.V."/>
        </authorList>
    </citation>
    <scope>NUCLEOTIDE SEQUENCE [LARGE SCALE GENOMIC DNA]</scope>
    <source>
        <strain evidence="7 8">CBS 129021</strain>
    </source>
</reference>
<dbReference type="OrthoDB" id="2789670at2759"/>
<dbReference type="PROSITE" id="PS00086">
    <property type="entry name" value="CYTOCHROME_P450"/>
    <property type="match status" value="1"/>
</dbReference>
<dbReference type="InParanoid" id="A0A1Y2E9L6"/>
<organism evidence="7 8">
    <name type="scientific">Pseudomassariella vexata</name>
    <dbReference type="NCBI Taxonomy" id="1141098"/>
    <lineage>
        <taxon>Eukaryota</taxon>
        <taxon>Fungi</taxon>
        <taxon>Dikarya</taxon>
        <taxon>Ascomycota</taxon>
        <taxon>Pezizomycotina</taxon>
        <taxon>Sordariomycetes</taxon>
        <taxon>Xylariomycetidae</taxon>
        <taxon>Amphisphaeriales</taxon>
        <taxon>Pseudomassariaceae</taxon>
        <taxon>Pseudomassariella</taxon>
    </lineage>
</organism>
<dbReference type="STRING" id="1141098.A0A1Y2E9L6"/>
<dbReference type="GO" id="GO:0016705">
    <property type="term" value="F:oxidoreductase activity, acting on paired donors, with incorporation or reduction of molecular oxygen"/>
    <property type="evidence" value="ECO:0007669"/>
    <property type="project" value="InterPro"/>
</dbReference>
<protein>
    <submittedName>
        <fullName evidence="7">Benzoate 4-monooxygenase cytochrome P450</fullName>
    </submittedName>
</protein>
<dbReference type="GO" id="GO:0004497">
    <property type="term" value="F:monooxygenase activity"/>
    <property type="evidence" value="ECO:0007669"/>
    <property type="project" value="UniProtKB-KW"/>
</dbReference>
<comment type="similarity">
    <text evidence="6">Belongs to the cytochrome P450 family.</text>
</comment>
<keyword evidence="6" id="KW-0560">Oxidoreductase</keyword>
<dbReference type="GO" id="GO:0020037">
    <property type="term" value="F:heme binding"/>
    <property type="evidence" value="ECO:0007669"/>
    <property type="project" value="InterPro"/>
</dbReference>
<keyword evidence="2 5" id="KW-0349">Heme</keyword>
<evidence type="ECO:0000256" key="5">
    <source>
        <dbReference type="PIRSR" id="PIRSR602401-1"/>
    </source>
</evidence>
<evidence type="ECO:0000313" key="8">
    <source>
        <dbReference type="Proteomes" id="UP000193689"/>
    </source>
</evidence>
<keyword evidence="4 5" id="KW-0408">Iron</keyword>
<dbReference type="AlphaFoldDB" id="A0A1Y2E9L6"/>
<dbReference type="SUPFAM" id="SSF48264">
    <property type="entry name" value="Cytochrome P450"/>
    <property type="match status" value="1"/>
</dbReference>
<comment type="cofactor">
    <cofactor evidence="1 5">
        <name>heme</name>
        <dbReference type="ChEBI" id="CHEBI:30413"/>
    </cofactor>
</comment>
<dbReference type="EMBL" id="MCFJ01000003">
    <property type="protein sequence ID" value="ORY68270.1"/>
    <property type="molecule type" value="Genomic_DNA"/>
</dbReference>
<proteinExistence type="inferred from homology"/>
<gene>
    <name evidence="7" type="ORF">BCR38DRAFT_335217</name>
</gene>
<feature type="binding site" description="axial binding residue" evidence="5">
    <location>
        <position position="423"/>
    </location>
    <ligand>
        <name>heme</name>
        <dbReference type="ChEBI" id="CHEBI:30413"/>
    </ligand>
    <ligandPart>
        <name>Fe</name>
        <dbReference type="ChEBI" id="CHEBI:18248"/>
    </ligandPart>
</feature>
<evidence type="ECO:0000256" key="4">
    <source>
        <dbReference type="ARBA" id="ARBA00023004"/>
    </source>
</evidence>
<dbReference type="PRINTS" id="PR00463">
    <property type="entry name" value="EP450I"/>
</dbReference>
<dbReference type="InterPro" id="IPR050121">
    <property type="entry name" value="Cytochrome_P450_monoxygenase"/>
</dbReference>
<evidence type="ECO:0000313" key="7">
    <source>
        <dbReference type="EMBL" id="ORY68270.1"/>
    </source>
</evidence>
<keyword evidence="8" id="KW-1185">Reference proteome</keyword>
<evidence type="ECO:0000256" key="6">
    <source>
        <dbReference type="RuleBase" id="RU000461"/>
    </source>
</evidence>
<keyword evidence="6 7" id="KW-0503">Monooxygenase</keyword>
<dbReference type="PRINTS" id="PR00385">
    <property type="entry name" value="P450"/>
</dbReference>
<dbReference type="CDD" id="cd11061">
    <property type="entry name" value="CYP67-like"/>
    <property type="match status" value="1"/>
</dbReference>
<dbReference type="PANTHER" id="PTHR24305">
    <property type="entry name" value="CYTOCHROME P450"/>
    <property type="match status" value="1"/>
</dbReference>
<dbReference type="GeneID" id="63771587"/>